<gene>
    <name evidence="3" type="ORF">INF20_00595</name>
</gene>
<evidence type="ECO:0000259" key="1">
    <source>
        <dbReference type="Pfam" id="PF07905"/>
    </source>
</evidence>
<dbReference type="Pfam" id="PF13556">
    <property type="entry name" value="HTH_30"/>
    <property type="match status" value="1"/>
</dbReference>
<dbReference type="InterPro" id="IPR042070">
    <property type="entry name" value="PucR_C-HTH_sf"/>
</dbReference>
<comment type="caution">
    <text evidence="3">The sequence shown here is derived from an EMBL/GenBank/DDBJ whole genome shotgun (WGS) entry which is preliminary data.</text>
</comment>
<proteinExistence type="predicted"/>
<feature type="domain" description="PucR C-terminal helix-turn-helix" evidence="2">
    <location>
        <begin position="459"/>
        <end position="517"/>
    </location>
</feature>
<evidence type="ECO:0000313" key="3">
    <source>
        <dbReference type="EMBL" id="MBE5034788.1"/>
    </source>
</evidence>
<evidence type="ECO:0000313" key="4">
    <source>
        <dbReference type="Proteomes" id="UP001516588"/>
    </source>
</evidence>
<dbReference type="RefSeq" id="WP_226384455.1">
    <property type="nucleotide sequence ID" value="NZ_JADCKA010000001.1"/>
</dbReference>
<keyword evidence="4" id="KW-1185">Reference proteome</keyword>
<dbReference type="EMBL" id="JADCKA010000001">
    <property type="protein sequence ID" value="MBE5034788.1"/>
    <property type="molecule type" value="Genomic_DNA"/>
</dbReference>
<evidence type="ECO:0000259" key="2">
    <source>
        <dbReference type="Pfam" id="PF13556"/>
    </source>
</evidence>
<dbReference type="Proteomes" id="UP001516588">
    <property type="component" value="Unassembled WGS sequence"/>
</dbReference>
<sequence>MKTTLSDCLSLPVFADAKVLAGEDMTDRPIRYISVLEAAGVDDIDMEGDNPGTLEGYMLVTGFYGIRDDEKAQCQLAEKLAEVGLSALVLHGVGKIIKKVSDALINTCKEKGITLIAVKSSGGSVAAEMIEQVSHKLFYGAGDKFDDNLLTSSIYHLLNFEKYPDFPTAVRAAAEANAFQLVLLSSDLNPVLSIETQWKTTVDRAVMKAREKAVEKRRSIYTMINVDGVVTYWGSATINGQEYYMFVADNNDSYSIDEIIKLADIIELSIGMWKYTPASDSRSEFVKALRRGNVSTAYSRKEDAGIEEVKIISVFVGKSQYPEEILVAMDRYCAENRFVNVQVIERDEIFGILMAGHENCSVSMCAKLYDEIKSIGGVKISHVTGIDGVEGACDAFRLINENTKAASTVFPFKRKFSKYDLSLVAGCNRIQSEGGFIKKMYLKLLDPFLADKSQKGRMLLDTLETFVLDAGMNGSKTSEIMEIHANTVQYRLKKINEMLGVEITGNRVIPGLTVALALNRLEKRDDERRTR</sequence>
<dbReference type="InterPro" id="IPR025736">
    <property type="entry name" value="PucR_C-HTH_dom"/>
</dbReference>
<protein>
    <submittedName>
        <fullName evidence="3">PucR family transcriptional regulator</fullName>
    </submittedName>
</protein>
<dbReference type="Pfam" id="PF07905">
    <property type="entry name" value="PucR"/>
    <property type="match status" value="1"/>
</dbReference>
<reference evidence="3 4" key="1">
    <citation type="submission" date="2020-10" db="EMBL/GenBank/DDBJ databases">
        <title>ChiBAC.</title>
        <authorList>
            <person name="Zenner C."/>
            <person name="Hitch T.C.A."/>
            <person name="Clavel T."/>
        </authorList>
    </citation>
    <scope>NUCLEOTIDE SEQUENCE [LARGE SCALE GENOMIC DNA]</scope>
    <source>
        <strain evidence="3 4">DSM 108706</strain>
    </source>
</reference>
<accession>A0ABR9QV78</accession>
<dbReference type="InterPro" id="IPR012914">
    <property type="entry name" value="PucR_dom"/>
</dbReference>
<name>A0ABR9QV78_9FIRM</name>
<dbReference type="Gene3D" id="1.10.10.2840">
    <property type="entry name" value="PucR C-terminal helix-turn-helix domain"/>
    <property type="match status" value="1"/>
</dbReference>
<feature type="domain" description="Purine catabolism PurC-like" evidence="1">
    <location>
        <begin position="7"/>
        <end position="120"/>
    </location>
</feature>
<organism evidence="3 4">
    <name type="scientific">Gallibacter intestinalis</name>
    <dbReference type="NCBI Taxonomy" id="2779356"/>
    <lineage>
        <taxon>Bacteria</taxon>
        <taxon>Bacillati</taxon>
        <taxon>Bacillota</taxon>
        <taxon>Clostridia</taxon>
        <taxon>Eubacteriales</taxon>
        <taxon>Eubacteriaceae</taxon>
        <taxon>Gallibacter</taxon>
    </lineage>
</organism>